<reference evidence="3" key="2">
    <citation type="submission" date="2015-01" db="EMBL/GenBank/DDBJ databases">
        <title>Evolutionary Origins and Diversification of the Mycorrhizal Mutualists.</title>
        <authorList>
            <consortium name="DOE Joint Genome Institute"/>
            <consortium name="Mycorrhizal Genomics Consortium"/>
            <person name="Kohler A."/>
            <person name="Kuo A."/>
            <person name="Nagy L.G."/>
            <person name="Floudas D."/>
            <person name="Copeland A."/>
            <person name="Barry K.W."/>
            <person name="Cichocki N."/>
            <person name="Veneault-Fourrey C."/>
            <person name="LaButti K."/>
            <person name="Lindquist E.A."/>
            <person name="Lipzen A."/>
            <person name="Lundell T."/>
            <person name="Morin E."/>
            <person name="Murat C."/>
            <person name="Riley R."/>
            <person name="Ohm R."/>
            <person name="Sun H."/>
            <person name="Tunlid A."/>
            <person name="Henrissat B."/>
            <person name="Grigoriev I.V."/>
            <person name="Hibbett D.S."/>
            <person name="Martin F."/>
        </authorList>
    </citation>
    <scope>NUCLEOTIDE SEQUENCE [LARGE SCALE GENOMIC DNA]</scope>
    <source>
        <strain evidence="3">441</strain>
    </source>
</reference>
<evidence type="ECO:0000313" key="3">
    <source>
        <dbReference type="Proteomes" id="UP000054018"/>
    </source>
</evidence>
<sequence>MTGLLRLHSPFRSTCTPRTTSPQGSVTSQKASPHHRSSPLYTLAVTEPERTTTLSG</sequence>
<keyword evidence="3" id="KW-1185">Reference proteome</keyword>
<dbReference type="AlphaFoldDB" id="A0A0C9ZNE1"/>
<organism evidence="2 3">
    <name type="scientific">Pisolithus microcarpus 441</name>
    <dbReference type="NCBI Taxonomy" id="765257"/>
    <lineage>
        <taxon>Eukaryota</taxon>
        <taxon>Fungi</taxon>
        <taxon>Dikarya</taxon>
        <taxon>Basidiomycota</taxon>
        <taxon>Agaricomycotina</taxon>
        <taxon>Agaricomycetes</taxon>
        <taxon>Agaricomycetidae</taxon>
        <taxon>Boletales</taxon>
        <taxon>Sclerodermatineae</taxon>
        <taxon>Pisolithaceae</taxon>
        <taxon>Pisolithus</taxon>
    </lineage>
</organism>
<feature type="compositionally biased region" description="Polar residues" evidence="1">
    <location>
        <begin position="11"/>
        <end position="31"/>
    </location>
</feature>
<dbReference type="HOGENOM" id="CLU_3015047_0_0_1"/>
<evidence type="ECO:0000256" key="1">
    <source>
        <dbReference type="SAM" id="MobiDB-lite"/>
    </source>
</evidence>
<reference evidence="2 3" key="1">
    <citation type="submission" date="2014-04" db="EMBL/GenBank/DDBJ databases">
        <authorList>
            <consortium name="DOE Joint Genome Institute"/>
            <person name="Kuo A."/>
            <person name="Kohler A."/>
            <person name="Costa M.D."/>
            <person name="Nagy L.G."/>
            <person name="Floudas D."/>
            <person name="Copeland A."/>
            <person name="Barry K.W."/>
            <person name="Cichocki N."/>
            <person name="Veneault-Fourrey C."/>
            <person name="LaButti K."/>
            <person name="Lindquist E.A."/>
            <person name="Lipzen A."/>
            <person name="Lundell T."/>
            <person name="Morin E."/>
            <person name="Murat C."/>
            <person name="Sun H."/>
            <person name="Tunlid A."/>
            <person name="Henrissat B."/>
            <person name="Grigoriev I.V."/>
            <person name="Hibbett D.S."/>
            <person name="Martin F."/>
            <person name="Nordberg H.P."/>
            <person name="Cantor M.N."/>
            <person name="Hua S.X."/>
        </authorList>
    </citation>
    <scope>NUCLEOTIDE SEQUENCE [LARGE SCALE GENOMIC DNA]</scope>
    <source>
        <strain evidence="2 3">441</strain>
    </source>
</reference>
<dbReference type="EMBL" id="KN833696">
    <property type="protein sequence ID" value="KIK27444.1"/>
    <property type="molecule type" value="Genomic_DNA"/>
</dbReference>
<gene>
    <name evidence="2" type="ORF">PISMIDRAFT_674797</name>
</gene>
<name>A0A0C9ZNE1_9AGAM</name>
<evidence type="ECO:0000313" key="2">
    <source>
        <dbReference type="EMBL" id="KIK27444.1"/>
    </source>
</evidence>
<protein>
    <submittedName>
        <fullName evidence="2">Uncharacterized protein</fullName>
    </submittedName>
</protein>
<feature type="region of interest" description="Disordered" evidence="1">
    <location>
        <begin position="1"/>
        <end position="56"/>
    </location>
</feature>
<proteinExistence type="predicted"/>
<accession>A0A0C9ZNE1</accession>
<dbReference type="Proteomes" id="UP000054018">
    <property type="component" value="Unassembled WGS sequence"/>
</dbReference>